<dbReference type="CDD" id="cd00413">
    <property type="entry name" value="Glyco_hydrolase_16"/>
    <property type="match status" value="1"/>
</dbReference>
<dbReference type="InterPro" id="IPR013320">
    <property type="entry name" value="ConA-like_dom_sf"/>
</dbReference>
<name>M5U7L3_9BACT</name>
<keyword evidence="4" id="KW-0378">Hydrolase</keyword>
<dbReference type="PATRIC" id="fig|1263870.3.peg.7026"/>
<accession>M5U7L3</accession>
<dbReference type="SUPFAM" id="SSF49899">
    <property type="entry name" value="Concanavalin A-like lectins/glucanases"/>
    <property type="match status" value="1"/>
</dbReference>
<evidence type="ECO:0000313" key="4">
    <source>
        <dbReference type="EMBL" id="EMI51943.1"/>
    </source>
</evidence>
<evidence type="ECO:0000256" key="1">
    <source>
        <dbReference type="ARBA" id="ARBA00006865"/>
    </source>
</evidence>
<reference evidence="4 5" key="1">
    <citation type="journal article" date="2013" name="Mar. Genomics">
        <title>Expression of sulfatases in Rhodopirellula baltica and the diversity of sulfatases in the genus Rhodopirellula.</title>
        <authorList>
            <person name="Wegner C.E."/>
            <person name="Richter-Heitmann T."/>
            <person name="Klindworth A."/>
            <person name="Klockow C."/>
            <person name="Richter M."/>
            <person name="Achstetter T."/>
            <person name="Glockner F.O."/>
            <person name="Harder J."/>
        </authorList>
    </citation>
    <scope>NUCLEOTIDE SEQUENCE [LARGE SCALE GENOMIC DNA]</scope>
    <source>
        <strain evidence="4 5">SM41</strain>
    </source>
</reference>
<dbReference type="PROSITE" id="PS51762">
    <property type="entry name" value="GH16_2"/>
    <property type="match status" value="1"/>
</dbReference>
<proteinExistence type="inferred from homology"/>
<comment type="similarity">
    <text evidence="1">Belongs to the glycosyl hydrolase 16 family.</text>
</comment>
<organism evidence="4 5">
    <name type="scientific">Rhodopirellula sallentina SM41</name>
    <dbReference type="NCBI Taxonomy" id="1263870"/>
    <lineage>
        <taxon>Bacteria</taxon>
        <taxon>Pseudomonadati</taxon>
        <taxon>Planctomycetota</taxon>
        <taxon>Planctomycetia</taxon>
        <taxon>Pirellulales</taxon>
        <taxon>Pirellulaceae</taxon>
        <taxon>Rhodopirellula</taxon>
    </lineage>
</organism>
<keyword evidence="5" id="KW-1185">Reference proteome</keyword>
<dbReference type="Gene3D" id="2.60.120.200">
    <property type="match status" value="1"/>
</dbReference>
<dbReference type="GO" id="GO:0004553">
    <property type="term" value="F:hydrolase activity, hydrolyzing O-glycosyl compounds"/>
    <property type="evidence" value="ECO:0007669"/>
    <property type="project" value="InterPro"/>
</dbReference>
<evidence type="ECO:0000259" key="3">
    <source>
        <dbReference type="PROSITE" id="PS51762"/>
    </source>
</evidence>
<protein>
    <submittedName>
        <fullName evidence="4">Glycoside hydrolase family 16</fullName>
    </submittedName>
</protein>
<comment type="caution">
    <text evidence="4">The sequence shown here is derived from an EMBL/GenBank/DDBJ whole genome shotgun (WGS) entry which is preliminary data.</text>
</comment>
<sequence>MNSPRRRPRAKHLLGKMFSMTPYSNQRYSLVFWAFAVAVWPLRPIVADAPEGYQLSFSEEFDGDQLDLNRWAYRADAKHRSIQRAENIHVADGSLRLHLTPLEKRIQGKANAGAGIVTLERFHYGYYEVRARLGDGIDHDQDGQVDEGWHHAFWAMFAKPMANADPPGSILTTYPPERRTEIDCYENADGKGGYNRFTQHVIIWKPNGKEHGRRPKPPTDHVEPQRRAGKSFDATKWNTYAFEWTAQGVQFFVNGEPTVYGEYPVEEFEHDRLNVWLTAIAANWCDKDPELSRAEYDYFRYYAPSSDASN</sequence>
<feature type="region of interest" description="Disordered" evidence="2">
    <location>
        <begin position="207"/>
        <end position="228"/>
    </location>
</feature>
<feature type="domain" description="GH16" evidence="3">
    <location>
        <begin position="21"/>
        <end position="307"/>
    </location>
</feature>
<evidence type="ECO:0000313" key="5">
    <source>
        <dbReference type="Proteomes" id="UP000011885"/>
    </source>
</evidence>
<evidence type="ECO:0000256" key="2">
    <source>
        <dbReference type="SAM" id="MobiDB-lite"/>
    </source>
</evidence>
<dbReference type="AlphaFoldDB" id="M5U7L3"/>
<dbReference type="Proteomes" id="UP000011885">
    <property type="component" value="Unassembled WGS sequence"/>
</dbReference>
<dbReference type="EMBL" id="ANOH01000464">
    <property type="protein sequence ID" value="EMI51943.1"/>
    <property type="molecule type" value="Genomic_DNA"/>
</dbReference>
<gene>
    <name evidence="4" type="ORF">RSSM_06623</name>
</gene>
<dbReference type="GO" id="GO:0005975">
    <property type="term" value="P:carbohydrate metabolic process"/>
    <property type="evidence" value="ECO:0007669"/>
    <property type="project" value="InterPro"/>
</dbReference>
<feature type="compositionally biased region" description="Basic and acidic residues" evidence="2">
    <location>
        <begin position="217"/>
        <end position="226"/>
    </location>
</feature>
<dbReference type="InterPro" id="IPR000757">
    <property type="entry name" value="Beta-glucanase-like"/>
</dbReference>